<evidence type="ECO:0000313" key="1">
    <source>
        <dbReference type="EMBL" id="CAG8837377.1"/>
    </source>
</evidence>
<organism evidence="1 2">
    <name type="scientific">Racocetra persica</name>
    <dbReference type="NCBI Taxonomy" id="160502"/>
    <lineage>
        <taxon>Eukaryota</taxon>
        <taxon>Fungi</taxon>
        <taxon>Fungi incertae sedis</taxon>
        <taxon>Mucoromycota</taxon>
        <taxon>Glomeromycotina</taxon>
        <taxon>Glomeromycetes</taxon>
        <taxon>Diversisporales</taxon>
        <taxon>Gigasporaceae</taxon>
        <taxon>Racocetra</taxon>
    </lineage>
</organism>
<comment type="caution">
    <text evidence="1">The sequence shown here is derived from an EMBL/GenBank/DDBJ whole genome shotgun (WGS) entry which is preliminary data.</text>
</comment>
<sequence>TGVVEGQFLRISTTAAAIWQQMMKISSVITILKQNKHIKRTAGQILVAQLRDYHVRKAPYNASYMVNVDNPKTWWETCESKFPYLQLLAVKLFSVSPHAASCERIWSTCGWIYGQQRVNLLVENIDAIAQVRSYYIANNKFELPRYSENKSAEDIRKILYDADLYEETDMVDFEQAILNANINQSSVDDDNDVVQKELFEIEETLDLSNTSFLPETSRQTEADIDVDVLEPGSSDWLEEFNQEEDYDPAELGE</sequence>
<feature type="non-terminal residue" evidence="1">
    <location>
        <position position="253"/>
    </location>
</feature>
<reference evidence="1" key="1">
    <citation type="submission" date="2021-06" db="EMBL/GenBank/DDBJ databases">
        <authorList>
            <person name="Kallberg Y."/>
            <person name="Tangrot J."/>
            <person name="Rosling A."/>
        </authorList>
    </citation>
    <scope>NUCLEOTIDE SEQUENCE</scope>
    <source>
        <strain evidence="1">MA461A</strain>
    </source>
</reference>
<keyword evidence="2" id="KW-1185">Reference proteome</keyword>
<accession>A0ACA9SFZ4</accession>
<name>A0ACA9SFZ4_9GLOM</name>
<dbReference type="Proteomes" id="UP000789920">
    <property type="component" value="Unassembled WGS sequence"/>
</dbReference>
<dbReference type="EMBL" id="CAJVQC010117501">
    <property type="protein sequence ID" value="CAG8837377.1"/>
    <property type="molecule type" value="Genomic_DNA"/>
</dbReference>
<protein>
    <submittedName>
        <fullName evidence="1">28241_t:CDS:1</fullName>
    </submittedName>
</protein>
<feature type="non-terminal residue" evidence="1">
    <location>
        <position position="1"/>
    </location>
</feature>
<evidence type="ECO:0000313" key="2">
    <source>
        <dbReference type="Proteomes" id="UP000789920"/>
    </source>
</evidence>
<gene>
    <name evidence="1" type="ORF">RPERSI_LOCUS30281</name>
</gene>
<proteinExistence type="predicted"/>